<keyword evidence="3" id="KW-0813">Transport</keyword>
<gene>
    <name evidence="5" type="ORF">GJ668_06185</name>
</gene>
<dbReference type="Pfam" id="PF01991">
    <property type="entry name" value="vATP-synt_E"/>
    <property type="match status" value="1"/>
</dbReference>
<dbReference type="InterPro" id="IPR038495">
    <property type="entry name" value="ATPase_E_C"/>
</dbReference>
<evidence type="ECO:0000256" key="1">
    <source>
        <dbReference type="ARBA" id="ARBA00005901"/>
    </source>
</evidence>
<evidence type="ECO:0000256" key="3">
    <source>
        <dbReference type="ARBA" id="ARBA00022448"/>
    </source>
</evidence>
<organism evidence="5 6">
    <name type="scientific">Allochromatium palmeri</name>
    <dbReference type="NCBI Taxonomy" id="231048"/>
    <lineage>
        <taxon>Bacteria</taxon>
        <taxon>Pseudomonadati</taxon>
        <taxon>Pseudomonadota</taxon>
        <taxon>Gammaproteobacteria</taxon>
        <taxon>Chromatiales</taxon>
        <taxon>Chromatiaceae</taxon>
        <taxon>Allochromatium</taxon>
    </lineage>
</organism>
<dbReference type="InterPro" id="IPR002842">
    <property type="entry name" value="ATPase_V1_Esu"/>
</dbReference>
<reference evidence="5 6" key="1">
    <citation type="submission" date="2019-11" db="EMBL/GenBank/DDBJ databases">
        <title>Whole-genome sequence of the anaerobic purple sulfur bacterium Allochromatium palmeri DSM 15591.</title>
        <authorList>
            <person name="Kyndt J.A."/>
            <person name="Meyer T.E."/>
        </authorList>
    </citation>
    <scope>NUCLEOTIDE SEQUENCE [LARGE SCALE GENOMIC DNA]</scope>
    <source>
        <strain evidence="5 6">DSM 15591</strain>
    </source>
</reference>
<proteinExistence type="inferred from homology"/>
<name>A0A6N8EEC2_9GAMM</name>
<dbReference type="RefSeq" id="WP_186342919.1">
    <property type="nucleotide sequence ID" value="NZ_WNKT01000009.1"/>
</dbReference>
<dbReference type="GO" id="GO:0046961">
    <property type="term" value="F:proton-transporting ATPase activity, rotational mechanism"/>
    <property type="evidence" value="ECO:0007669"/>
    <property type="project" value="InterPro"/>
</dbReference>
<dbReference type="SUPFAM" id="SSF160527">
    <property type="entry name" value="V-type ATPase subunit E-like"/>
    <property type="match status" value="1"/>
</dbReference>
<comment type="similarity">
    <text evidence="1">Belongs to the V-ATPase E subunit family.</text>
</comment>
<keyword evidence="6" id="KW-1185">Reference proteome</keyword>
<dbReference type="EMBL" id="WNKT01000009">
    <property type="protein sequence ID" value="MTW20684.1"/>
    <property type="molecule type" value="Genomic_DNA"/>
</dbReference>
<sequence>MNQVEELERAILARAERLAGEYRERAARSRDSILREAAERLRLREAREDGLAKTRAERSFRQQVQASELKMQTHLDRMRWNLVLDVEQRLADRMRVFMEDEPTYDAWLVSLIVEAAGVIESPEIQITANAHDQRRLFMNWDTVVAALPHGRLAALAPAPEAIDTLGGVLVTSVDGRIRVDHTFEGRLERLRPRIQQTILERLLPGGFDTGSLFIG</sequence>
<evidence type="ECO:0000313" key="5">
    <source>
        <dbReference type="EMBL" id="MTW20684.1"/>
    </source>
</evidence>
<comment type="caution">
    <text evidence="5">The sequence shown here is derived from an EMBL/GenBank/DDBJ whole genome shotgun (WGS) entry which is preliminary data.</text>
</comment>
<accession>A0A6N8EEC2</accession>
<dbReference type="GO" id="GO:0033178">
    <property type="term" value="C:proton-transporting two-sector ATPase complex, catalytic domain"/>
    <property type="evidence" value="ECO:0007669"/>
    <property type="project" value="InterPro"/>
</dbReference>
<dbReference type="Proteomes" id="UP000434044">
    <property type="component" value="Unassembled WGS sequence"/>
</dbReference>
<dbReference type="Gene3D" id="3.30.2320.30">
    <property type="entry name" value="ATP synthase, E subunit, C-terminal"/>
    <property type="match status" value="1"/>
</dbReference>
<dbReference type="AlphaFoldDB" id="A0A6N8EEC2"/>
<evidence type="ECO:0000256" key="4">
    <source>
        <dbReference type="ARBA" id="ARBA00023065"/>
    </source>
</evidence>
<keyword evidence="4" id="KW-0406">Ion transport</keyword>
<evidence type="ECO:0000256" key="2">
    <source>
        <dbReference type="ARBA" id="ARBA00020756"/>
    </source>
</evidence>
<protein>
    <recommendedName>
        <fullName evidence="2">V-type ATP synthase subunit E</fullName>
    </recommendedName>
</protein>
<evidence type="ECO:0000313" key="6">
    <source>
        <dbReference type="Proteomes" id="UP000434044"/>
    </source>
</evidence>